<reference evidence="1 2" key="1">
    <citation type="journal article" date="2013" name="BMC Genomics">
        <title>High quality de novo sequencing and assembly of the Saccharomyces arboricolus genome.</title>
        <authorList>
            <person name="Liti G."/>
            <person name="Nguyen Ba A.N."/>
            <person name="Blythe M."/>
            <person name="Mueller C.A."/>
            <person name="Bergstroem A."/>
            <person name="Cubillos F.A."/>
            <person name="Dafhnis-Calas F."/>
            <person name="Khoshraftar S."/>
            <person name="Malla S."/>
            <person name="Mehta N."/>
            <person name="Siow C.C."/>
            <person name="Warringer J."/>
            <person name="Moses A.M."/>
            <person name="Louis E.J."/>
            <person name="Nieduszynski C.A."/>
        </authorList>
    </citation>
    <scope>NUCLEOTIDE SEQUENCE [LARGE SCALE GENOMIC DNA]</scope>
    <source>
        <strain evidence="2">H-6 / AS 2.3317 / CBS 10644</strain>
    </source>
</reference>
<organism evidence="1 2">
    <name type="scientific">Saccharomyces arboricola (strain H-6 / AS 2.3317 / CBS 10644)</name>
    <name type="common">Yeast</name>
    <dbReference type="NCBI Taxonomy" id="1160507"/>
    <lineage>
        <taxon>Eukaryota</taxon>
        <taxon>Fungi</taxon>
        <taxon>Dikarya</taxon>
        <taxon>Ascomycota</taxon>
        <taxon>Saccharomycotina</taxon>
        <taxon>Saccharomycetes</taxon>
        <taxon>Saccharomycetales</taxon>
        <taxon>Saccharomycetaceae</taxon>
        <taxon>Saccharomyces</taxon>
    </lineage>
</organism>
<dbReference type="Proteomes" id="UP000006968">
    <property type="component" value="Chromosome VII"/>
</dbReference>
<dbReference type="AlphaFoldDB" id="J8PN60"/>
<proteinExistence type="predicted"/>
<keyword evidence="2" id="KW-1185">Reference proteome</keyword>
<gene>
    <name evidence="1" type="ORF">SU7_1301</name>
</gene>
<evidence type="ECO:0000313" key="1">
    <source>
        <dbReference type="EMBL" id="EJS43545.1"/>
    </source>
</evidence>
<sequence length="92" mass="10528">MSGYFKHLSSEAHFTNIQREQGLLSDTNNTSSERRSNNMIDFALQLDQLSLEEEILKEFTLFQSKNMDLLQDVSMASPNATSSLRQGRIQGW</sequence>
<comment type="caution">
    <text evidence="1">The sequence shown here is derived from an EMBL/GenBank/DDBJ whole genome shotgun (WGS) entry which is preliminary data.</text>
</comment>
<dbReference type="EMBL" id="ALIE01000089">
    <property type="protein sequence ID" value="EJS43545.1"/>
    <property type="molecule type" value="Genomic_DNA"/>
</dbReference>
<accession>J8PN60</accession>
<protein>
    <submittedName>
        <fullName evidence="1">YGR161W-C</fullName>
    </submittedName>
</protein>
<name>J8PN60_SACAR</name>
<dbReference type="HOGENOM" id="CLU_2414525_0_0_1"/>
<dbReference type="OrthoDB" id="4040197at2759"/>
<evidence type="ECO:0000313" key="2">
    <source>
        <dbReference type="Proteomes" id="UP000006968"/>
    </source>
</evidence>